<dbReference type="OrthoDB" id="5113452at2"/>
<dbReference type="RefSeq" id="WP_129519719.1">
    <property type="nucleotide sequence ID" value="NZ_SDPN01000005.1"/>
</dbReference>
<dbReference type="AlphaFoldDB" id="A0A4V1QYA3"/>
<proteinExistence type="predicted"/>
<feature type="signal peptide" evidence="1">
    <location>
        <begin position="1"/>
        <end position="21"/>
    </location>
</feature>
<evidence type="ECO:0008006" key="4">
    <source>
        <dbReference type="Google" id="ProtNLM"/>
    </source>
</evidence>
<feature type="chain" id="PRO_5038589907" description="Secreted protein" evidence="1">
    <location>
        <begin position="22"/>
        <end position="136"/>
    </location>
</feature>
<evidence type="ECO:0000313" key="2">
    <source>
        <dbReference type="EMBL" id="RXZ72456.1"/>
    </source>
</evidence>
<keyword evidence="3" id="KW-1185">Reference proteome</keyword>
<evidence type="ECO:0000256" key="1">
    <source>
        <dbReference type="SAM" id="SignalP"/>
    </source>
</evidence>
<evidence type="ECO:0000313" key="3">
    <source>
        <dbReference type="Proteomes" id="UP000293865"/>
    </source>
</evidence>
<dbReference type="PROSITE" id="PS51257">
    <property type="entry name" value="PROKAR_LIPOPROTEIN"/>
    <property type="match status" value="1"/>
</dbReference>
<dbReference type="EMBL" id="SDPN01000005">
    <property type="protein sequence ID" value="RXZ72456.1"/>
    <property type="molecule type" value="Genomic_DNA"/>
</dbReference>
<keyword evidence="1" id="KW-0732">Signal</keyword>
<sequence>MSALKLASVVAVVLLAGMGLAGCISPASGFAVLDRAAEAGDALPKDLPDYADDSLDPTTSRFVGEHDGDRLYLARGDNSAICLVIYPNNEEWVVGCGEGGGLTAVSGPSGTYEIRPDGAPAPTGAEEISPNVFTAG</sequence>
<protein>
    <recommendedName>
        <fullName evidence="4">Secreted protein</fullName>
    </recommendedName>
</protein>
<gene>
    <name evidence="2" type="ORF">ESP51_04660</name>
</gene>
<name>A0A4V1QYA3_9MICO</name>
<organism evidence="2 3">
    <name type="scientific">Agromyces albus</name>
    <dbReference type="NCBI Taxonomy" id="205332"/>
    <lineage>
        <taxon>Bacteria</taxon>
        <taxon>Bacillati</taxon>
        <taxon>Actinomycetota</taxon>
        <taxon>Actinomycetes</taxon>
        <taxon>Micrococcales</taxon>
        <taxon>Microbacteriaceae</taxon>
        <taxon>Agromyces</taxon>
    </lineage>
</organism>
<comment type="caution">
    <text evidence="2">The sequence shown here is derived from an EMBL/GenBank/DDBJ whole genome shotgun (WGS) entry which is preliminary data.</text>
</comment>
<accession>A0A4V1QYA3</accession>
<dbReference type="Proteomes" id="UP000293865">
    <property type="component" value="Unassembled WGS sequence"/>
</dbReference>
<reference evidence="2 3" key="1">
    <citation type="submission" date="2019-01" db="EMBL/GenBank/DDBJ databases">
        <title>Agromyces.</title>
        <authorList>
            <person name="Li J."/>
        </authorList>
    </citation>
    <scope>NUCLEOTIDE SEQUENCE [LARGE SCALE GENOMIC DNA]</scope>
    <source>
        <strain evidence="2 3">DSM 15934</strain>
    </source>
</reference>